<gene>
    <name evidence="6" type="primary">lyrS</name>
    <name evidence="6" type="ORF">GCM10017621_08840</name>
</gene>
<dbReference type="InterPro" id="IPR036390">
    <property type="entry name" value="WH_DNA-bd_sf"/>
</dbReference>
<sequence>MLDRLKSLATFGTVLQEGSFRAAAVRLGVAPSTVSYHISELERFLGAPLLNRTTRRLSPTALGEEVGRHAAAIAAACDDAFALASRHTGQLRGSLAVTCTSAVIGAGLGEAVAAFSGAHPGVEMRVDVSDAVADLGAGRFDLGLRAGRLADSALKARRIGHIRRQLVCAPAFLSAHTIAVDAEMLAQRRWIRLDAMPAWRTLITPGGQSVDVETPGNVVVGSIDAMIELALAGMGLATPPAHLVEDRLKTGSLIDPAPGWTVPPIDLHAVWPATRTDSPVRRAFLDFLLEEWAPQLA</sequence>
<dbReference type="Gene3D" id="3.40.190.290">
    <property type="match status" value="1"/>
</dbReference>
<comment type="similarity">
    <text evidence="1">Belongs to the LysR transcriptional regulatory family.</text>
</comment>
<dbReference type="Pfam" id="PF00126">
    <property type="entry name" value="HTH_1"/>
    <property type="match status" value="1"/>
</dbReference>
<feature type="domain" description="HTH lysR-type" evidence="5">
    <location>
        <begin position="3"/>
        <end position="60"/>
    </location>
</feature>
<dbReference type="SUPFAM" id="SSF53850">
    <property type="entry name" value="Periplasmic binding protein-like II"/>
    <property type="match status" value="1"/>
</dbReference>
<comment type="caution">
    <text evidence="6">The sequence shown here is derived from an EMBL/GenBank/DDBJ whole genome shotgun (WGS) entry which is preliminary data.</text>
</comment>
<organism evidence="6 7">
    <name type="scientific">Maricaulis virginensis</name>
    <dbReference type="NCBI Taxonomy" id="144022"/>
    <lineage>
        <taxon>Bacteria</taxon>
        <taxon>Pseudomonadati</taxon>
        <taxon>Pseudomonadota</taxon>
        <taxon>Alphaproteobacteria</taxon>
        <taxon>Maricaulales</taxon>
        <taxon>Maricaulaceae</taxon>
        <taxon>Maricaulis</taxon>
    </lineage>
</organism>
<dbReference type="EMBL" id="BSFE01000002">
    <property type="protein sequence ID" value="GLK51376.1"/>
    <property type="molecule type" value="Genomic_DNA"/>
</dbReference>
<dbReference type="GO" id="GO:0003677">
    <property type="term" value="F:DNA binding"/>
    <property type="evidence" value="ECO:0007669"/>
    <property type="project" value="UniProtKB-KW"/>
</dbReference>
<proteinExistence type="inferred from homology"/>
<reference evidence="6" key="1">
    <citation type="journal article" date="2014" name="Int. J. Syst. Evol. Microbiol.">
        <title>Complete genome sequence of Corynebacterium casei LMG S-19264T (=DSM 44701T), isolated from a smear-ripened cheese.</title>
        <authorList>
            <consortium name="US DOE Joint Genome Institute (JGI-PGF)"/>
            <person name="Walter F."/>
            <person name="Albersmeier A."/>
            <person name="Kalinowski J."/>
            <person name="Ruckert C."/>
        </authorList>
    </citation>
    <scope>NUCLEOTIDE SEQUENCE</scope>
    <source>
        <strain evidence="6">VKM B-1513</strain>
    </source>
</reference>
<dbReference type="Pfam" id="PF03466">
    <property type="entry name" value="LysR_substrate"/>
    <property type="match status" value="1"/>
</dbReference>
<evidence type="ECO:0000313" key="6">
    <source>
        <dbReference type="EMBL" id="GLK51376.1"/>
    </source>
</evidence>
<protein>
    <submittedName>
        <fullName evidence="6">LysR family transcriptional regulator</fullName>
    </submittedName>
</protein>
<evidence type="ECO:0000256" key="1">
    <source>
        <dbReference type="ARBA" id="ARBA00009437"/>
    </source>
</evidence>
<dbReference type="GO" id="GO:0003700">
    <property type="term" value="F:DNA-binding transcription factor activity"/>
    <property type="evidence" value="ECO:0007669"/>
    <property type="project" value="InterPro"/>
</dbReference>
<dbReference type="Gene3D" id="1.10.10.10">
    <property type="entry name" value="Winged helix-like DNA-binding domain superfamily/Winged helix DNA-binding domain"/>
    <property type="match status" value="1"/>
</dbReference>
<dbReference type="RefSeq" id="WP_271185758.1">
    <property type="nucleotide sequence ID" value="NZ_BSFE01000002.1"/>
</dbReference>
<dbReference type="PROSITE" id="PS50931">
    <property type="entry name" value="HTH_LYSR"/>
    <property type="match status" value="1"/>
</dbReference>
<evidence type="ECO:0000313" key="7">
    <source>
        <dbReference type="Proteomes" id="UP001143486"/>
    </source>
</evidence>
<dbReference type="InterPro" id="IPR058163">
    <property type="entry name" value="LysR-type_TF_proteobact-type"/>
</dbReference>
<dbReference type="PANTHER" id="PTHR30537:SF5">
    <property type="entry name" value="HTH-TYPE TRANSCRIPTIONAL ACTIVATOR TTDR-RELATED"/>
    <property type="match status" value="1"/>
</dbReference>
<dbReference type="InterPro" id="IPR000847">
    <property type="entry name" value="LysR_HTH_N"/>
</dbReference>
<keyword evidence="2" id="KW-0805">Transcription regulation</keyword>
<dbReference type="Proteomes" id="UP001143486">
    <property type="component" value="Unassembled WGS sequence"/>
</dbReference>
<evidence type="ECO:0000259" key="5">
    <source>
        <dbReference type="PROSITE" id="PS50931"/>
    </source>
</evidence>
<reference evidence="6" key="2">
    <citation type="submission" date="2023-01" db="EMBL/GenBank/DDBJ databases">
        <authorList>
            <person name="Sun Q."/>
            <person name="Evtushenko L."/>
        </authorList>
    </citation>
    <scope>NUCLEOTIDE SEQUENCE</scope>
    <source>
        <strain evidence="6">VKM B-1513</strain>
    </source>
</reference>
<evidence type="ECO:0000256" key="2">
    <source>
        <dbReference type="ARBA" id="ARBA00023015"/>
    </source>
</evidence>
<keyword evidence="7" id="KW-1185">Reference proteome</keyword>
<keyword evidence="3" id="KW-0238">DNA-binding</keyword>
<dbReference type="InterPro" id="IPR005119">
    <property type="entry name" value="LysR_subst-bd"/>
</dbReference>
<evidence type="ECO:0000256" key="4">
    <source>
        <dbReference type="ARBA" id="ARBA00023163"/>
    </source>
</evidence>
<dbReference type="PANTHER" id="PTHR30537">
    <property type="entry name" value="HTH-TYPE TRANSCRIPTIONAL REGULATOR"/>
    <property type="match status" value="1"/>
</dbReference>
<dbReference type="InterPro" id="IPR036388">
    <property type="entry name" value="WH-like_DNA-bd_sf"/>
</dbReference>
<evidence type="ECO:0000256" key="3">
    <source>
        <dbReference type="ARBA" id="ARBA00023125"/>
    </source>
</evidence>
<keyword evidence="4" id="KW-0804">Transcription</keyword>
<accession>A0A9W6IJB9</accession>
<dbReference type="SUPFAM" id="SSF46785">
    <property type="entry name" value="Winged helix' DNA-binding domain"/>
    <property type="match status" value="1"/>
</dbReference>
<dbReference type="AlphaFoldDB" id="A0A9W6IJB9"/>
<name>A0A9W6IJB9_9PROT</name>
<dbReference type="CDD" id="cd08422">
    <property type="entry name" value="PBP2_CrgA_like"/>
    <property type="match status" value="1"/>
</dbReference>